<evidence type="ECO:0000313" key="3">
    <source>
        <dbReference type="Proteomes" id="UP001516400"/>
    </source>
</evidence>
<proteinExistence type="predicted"/>
<protein>
    <submittedName>
        <fullName evidence="2">Uncharacterized protein</fullName>
    </submittedName>
</protein>
<gene>
    <name evidence="2" type="ORF">HHI36_003635</name>
</gene>
<dbReference type="EMBL" id="JABFTP020000185">
    <property type="protein sequence ID" value="KAL3289200.1"/>
    <property type="molecule type" value="Genomic_DNA"/>
</dbReference>
<feature type="region of interest" description="Disordered" evidence="1">
    <location>
        <begin position="63"/>
        <end position="92"/>
    </location>
</feature>
<name>A0ABD2PE49_9CUCU</name>
<dbReference type="Proteomes" id="UP001516400">
    <property type="component" value="Unassembled WGS sequence"/>
</dbReference>
<evidence type="ECO:0000256" key="1">
    <source>
        <dbReference type="SAM" id="MobiDB-lite"/>
    </source>
</evidence>
<organism evidence="2 3">
    <name type="scientific">Cryptolaemus montrouzieri</name>
    <dbReference type="NCBI Taxonomy" id="559131"/>
    <lineage>
        <taxon>Eukaryota</taxon>
        <taxon>Metazoa</taxon>
        <taxon>Ecdysozoa</taxon>
        <taxon>Arthropoda</taxon>
        <taxon>Hexapoda</taxon>
        <taxon>Insecta</taxon>
        <taxon>Pterygota</taxon>
        <taxon>Neoptera</taxon>
        <taxon>Endopterygota</taxon>
        <taxon>Coleoptera</taxon>
        <taxon>Polyphaga</taxon>
        <taxon>Cucujiformia</taxon>
        <taxon>Coccinelloidea</taxon>
        <taxon>Coccinellidae</taxon>
        <taxon>Scymninae</taxon>
        <taxon>Scymnini</taxon>
        <taxon>Cryptolaemus</taxon>
    </lineage>
</organism>
<dbReference type="AlphaFoldDB" id="A0ABD2PE49"/>
<feature type="compositionally biased region" description="Low complexity" evidence="1">
    <location>
        <begin position="67"/>
        <end position="80"/>
    </location>
</feature>
<keyword evidence="3" id="KW-1185">Reference proteome</keyword>
<comment type="caution">
    <text evidence="2">The sequence shown here is derived from an EMBL/GenBank/DDBJ whole genome shotgun (WGS) entry which is preliminary data.</text>
</comment>
<evidence type="ECO:0000313" key="2">
    <source>
        <dbReference type="EMBL" id="KAL3289200.1"/>
    </source>
</evidence>
<sequence length="92" mass="9934">MSQVKRLQFRLDFNSLSDEIIGVVRIVRYSPQCSPQGVKGDAWPAGARQRAAGEGAALIGLSPVMRGESTSGAEAASEETPLSRPHIYPPRR</sequence>
<reference evidence="2 3" key="1">
    <citation type="journal article" date="2021" name="BMC Biol.">
        <title>Horizontally acquired antibacterial genes associated with adaptive radiation of ladybird beetles.</title>
        <authorList>
            <person name="Li H.S."/>
            <person name="Tang X.F."/>
            <person name="Huang Y.H."/>
            <person name="Xu Z.Y."/>
            <person name="Chen M.L."/>
            <person name="Du X.Y."/>
            <person name="Qiu B.Y."/>
            <person name="Chen P.T."/>
            <person name="Zhang W."/>
            <person name="Slipinski A."/>
            <person name="Escalona H.E."/>
            <person name="Waterhouse R.M."/>
            <person name="Zwick A."/>
            <person name="Pang H."/>
        </authorList>
    </citation>
    <scope>NUCLEOTIDE SEQUENCE [LARGE SCALE GENOMIC DNA]</scope>
    <source>
        <strain evidence="2">SYSU2018</strain>
    </source>
</reference>
<accession>A0ABD2PE49</accession>